<sequence length="80" mass="9429">MLYENINIDITEDQIKLTYTSYEVRPLESKKTGLVYNRRSDQSVEAFRKDSLKLLCEHLLLITTPSEFLDFIKSNLNKED</sequence>
<dbReference type="EMBL" id="KU935715">
    <property type="protein sequence ID" value="AND75303.1"/>
    <property type="molecule type" value="Genomic_DNA"/>
</dbReference>
<evidence type="ECO:0000313" key="1">
    <source>
        <dbReference type="EMBL" id="AND75303.1"/>
    </source>
</evidence>
<dbReference type="Proteomes" id="UP000225947">
    <property type="component" value="Segment"/>
</dbReference>
<keyword evidence="2" id="KW-1185">Reference proteome</keyword>
<dbReference type="SMR" id="A0A172Q0J3"/>
<proteinExistence type="predicted"/>
<evidence type="ECO:0000313" key="2">
    <source>
        <dbReference type="Proteomes" id="UP000225947"/>
    </source>
</evidence>
<reference evidence="2" key="1">
    <citation type="submission" date="2016-03" db="EMBL/GenBank/DDBJ databases">
        <title>Characterization of Acinetobacter baumannii phage vB_AbaM_ME3.</title>
        <authorList>
            <person name="Buttimer C.T.H."/>
            <person name="Elbreki M."/>
            <person name="Coffey A."/>
        </authorList>
    </citation>
    <scope>NUCLEOTIDE SEQUENCE [LARGE SCALE GENOMIC DNA]</scope>
</reference>
<name>A0A172Q0J3_9CAUD</name>
<protein>
    <submittedName>
        <fullName evidence="1">Uncharacterized protein</fullName>
    </submittedName>
</protein>
<accession>A0A172Q0J3</accession>
<gene>
    <name evidence="1" type="ORF">ME3_142</name>
</gene>
<organism evidence="1 2">
    <name type="scientific">Acinetobacter phage vB_AbaM_ME3</name>
    <dbReference type="NCBI Taxonomy" id="1837876"/>
    <lineage>
        <taxon>Viruses</taxon>
        <taxon>Duplodnaviria</taxon>
        <taxon>Heunggongvirae</taxon>
        <taxon>Uroviricota</taxon>
        <taxon>Caudoviricetes</taxon>
        <taxon>Metrivirus</taxon>
        <taxon>Metrivirus ME3</taxon>
    </lineage>
</organism>